<feature type="domain" description="SbsA Ig-like" evidence="3">
    <location>
        <begin position="1087"/>
        <end position="1169"/>
    </location>
</feature>
<feature type="domain" description="SbsA Ig-like" evidence="3">
    <location>
        <begin position="605"/>
        <end position="716"/>
    </location>
</feature>
<organism evidence="4 5">
    <name type="scientific">Eiseniibacteriota bacterium</name>
    <dbReference type="NCBI Taxonomy" id="2212470"/>
    <lineage>
        <taxon>Bacteria</taxon>
        <taxon>Candidatus Eiseniibacteriota</taxon>
    </lineage>
</organism>
<dbReference type="Proteomes" id="UP000777784">
    <property type="component" value="Unassembled WGS sequence"/>
</dbReference>
<feature type="region of interest" description="Disordered" evidence="2">
    <location>
        <begin position="1523"/>
        <end position="1544"/>
    </location>
</feature>
<feature type="domain" description="SbsA Ig-like" evidence="3">
    <location>
        <begin position="953"/>
        <end position="1052"/>
    </location>
</feature>
<evidence type="ECO:0000256" key="2">
    <source>
        <dbReference type="SAM" id="MobiDB-lite"/>
    </source>
</evidence>
<sequence>MRTGKMLRMGFLLLLTGWILLNLTCAPDEPVAPEGWGRLQLIPHFIDSVGAGKSRGFGAPDSIRLIVLNTAGRTMARGVAPIDAEGRFRLEVDLQAGGPYDATVTIESAGSDPQDTEAMRRGGLYLGEAKGFNIQAGETTRDTLAIWSILTSPELLEGAPGDISYTIGWDGIREATLYDIVAEGTPGNFYSWSTPDTTRLFALAEVQKLFALSPDASIDPSEINPLNSETATFWVRARTPRITGHYGGDLSVPVGVWRNLPRVVSVQPGDGASAIPDTSSIYLRFSIPMVPADLEGPAIALKARASGEEIAEVSREIDADGRGLRIVPLTYLPENTWISITAATALRDLDLRPLDQEPETEGLQGFTSEFQVASYIRLRVVTVDPPDGTDDIGRRPVITVTLNRPAQPSTVEAAVLLTDTLGVAAGRSVVYSEEDTTLTITPSQNLAWEMLYTLEITPALVDIRGLSLDQDPATAAPDTFTSTFRILDQPVGPQVAFVLPVNGATNVPVGIEALIAFDRAVDPLTVDAHSLVIRKPPFYADIDGRIFSQGDSITFGFIPTNPLGRGLVYRIAVTTAVKDANGIPLDQDLHQEGLQEFISIFETEENPRVVQYTPNVAQNVGIESVFVLDFSKALDPSTVNGGTVYLERAEDSAVVPASVTLDENATEVRLDPDGPLGFVKQYILRATTAILSADGVALDQNYDTPQHESFSYTFRTVIDSTPPRVAEWTPPNGAVGVPETSRVEVVFERPIKPATIHGGTFQFIRILSPTDSIPVEGVITVSADSLHAVYAPDDSLASGGVYRFRLTRFVANPYGVLLDQNPDLPGEQEFVSRFQARSETIPPRVADWSPGDSAMMIPRGAHPQVTFSEPVRPEMLTTSFRLLHGEAVVAGQYSASADSLTWTFEPADSLAHATLYTIGVDTTVMDRVGNFLDQDPDIEGLQPFHSVFTTVPDTLGPWVTAIDPENGAGGVKVYAKVTLTFSEPLDPQGVTNANVQVGPEGGNPLAGSLELLDNNTRVRWSLPQDQYMDFSTRHRVLAGTGLTDLFDNPLDQIPGTHDLDPYEAFFTTSPETLSPRVLDLILPAVPFPPAGTLAVIFDEPIDPATIAPGGVDILLNDTEVGILLSVAATGDTAFAIPSPDPLLPNETYTFRVTPSVTDTLGNPLDQDPSTVGYQSFIQEFATGDDETPPHVVSVEPPDSTVGVGPMPDISLTFSERLDPSTIDNSTIKLIPEAGSAYYSTQLLGDGRTVKINLIDELRDGLVYRIRARSEIRDLAGNELDQDLEAPGVQIFQSSFTVGTPPLLVLSDNICRIGDSSHVIVDASGSSDADGDLLSIIWDWGDGSVDSLAAPAGLIAEHIYDCTDVAGCDSLDNDGDGLTDETGAGGCDESYHIIATLYDDSGFGVVDSTGVSFCDFRALWAEPADGAVQVDTLAVVRMRFSRPALADSLNKRTVFLQPAGGSPIEAGLLLSQGGSLLTLTPDHPLIPDTEYEIVATTAVTAEDGEPLDQTPCGGATGWTSTFITRGRAASPPGGEDPPSEMSNRR</sequence>
<protein>
    <submittedName>
        <fullName evidence="4">Ig-like domain-containing protein</fullName>
    </submittedName>
</protein>
<feature type="domain" description="SbsA Ig-like" evidence="3">
    <location>
        <begin position="840"/>
        <end position="937"/>
    </location>
</feature>
<feature type="domain" description="SbsA Ig-like" evidence="3">
    <location>
        <begin position="1185"/>
        <end position="1295"/>
    </location>
</feature>
<comment type="caution">
    <text evidence="4">The sequence shown here is derived from an EMBL/GenBank/DDBJ whole genome shotgun (WGS) entry which is preliminary data.</text>
</comment>
<feature type="domain" description="SbsA Ig-like" evidence="3">
    <location>
        <begin position="492"/>
        <end position="586"/>
    </location>
</feature>
<gene>
    <name evidence="4" type="ORF">KJ970_01580</name>
</gene>
<keyword evidence="1" id="KW-0732">Signal</keyword>
<feature type="domain" description="SbsA Ig-like" evidence="3">
    <location>
        <begin position="1420"/>
        <end position="1507"/>
    </location>
</feature>
<evidence type="ECO:0000259" key="3">
    <source>
        <dbReference type="Pfam" id="PF13205"/>
    </source>
</evidence>
<feature type="domain" description="SbsA Ig-like" evidence="3">
    <location>
        <begin position="719"/>
        <end position="808"/>
    </location>
</feature>
<feature type="domain" description="SbsA Ig-like" evidence="3">
    <location>
        <begin position="378"/>
        <end position="471"/>
    </location>
</feature>
<dbReference type="Gene3D" id="2.60.40.10">
    <property type="entry name" value="Immunoglobulins"/>
    <property type="match status" value="1"/>
</dbReference>
<evidence type="ECO:0000313" key="4">
    <source>
        <dbReference type="EMBL" id="MBU2689594.1"/>
    </source>
</evidence>
<feature type="domain" description="SbsA Ig-like" evidence="3">
    <location>
        <begin position="261"/>
        <end position="352"/>
    </location>
</feature>
<accession>A0A948RTT5</accession>
<proteinExistence type="predicted"/>
<dbReference type="InterPro" id="IPR014755">
    <property type="entry name" value="Cu-Rt/internalin_Ig-like"/>
</dbReference>
<evidence type="ECO:0000256" key="1">
    <source>
        <dbReference type="ARBA" id="ARBA00022729"/>
    </source>
</evidence>
<dbReference type="InterPro" id="IPR013783">
    <property type="entry name" value="Ig-like_fold"/>
</dbReference>
<name>A0A948RTT5_UNCEI</name>
<dbReference type="InterPro" id="IPR032812">
    <property type="entry name" value="SbsA_Ig"/>
</dbReference>
<dbReference type="EMBL" id="JAHJDP010000012">
    <property type="protein sequence ID" value="MBU2689594.1"/>
    <property type="molecule type" value="Genomic_DNA"/>
</dbReference>
<evidence type="ECO:0000313" key="5">
    <source>
        <dbReference type="Proteomes" id="UP000777784"/>
    </source>
</evidence>
<reference evidence="4" key="1">
    <citation type="submission" date="2021-05" db="EMBL/GenBank/DDBJ databases">
        <title>Energy efficiency and biological interactions define the core microbiome of deep oligotrophic groundwater.</title>
        <authorList>
            <person name="Mehrshad M."/>
            <person name="Lopez-Fernandez M."/>
            <person name="Bell E."/>
            <person name="Bernier-Latmani R."/>
            <person name="Bertilsson S."/>
            <person name="Dopson M."/>
        </authorList>
    </citation>
    <scope>NUCLEOTIDE SEQUENCE</scope>
    <source>
        <strain evidence="4">Modern_marine.mb.64</strain>
    </source>
</reference>
<dbReference type="Pfam" id="PF13205">
    <property type="entry name" value="Big_5"/>
    <property type="match status" value="10"/>
</dbReference>
<dbReference type="Gene3D" id="2.60.40.1220">
    <property type="match status" value="5"/>
</dbReference>